<accession>A0A8J1TZ51</accession>
<dbReference type="InterPro" id="IPR022419">
    <property type="entry name" value="Porphobilin_deaminase_cofac_BS"/>
</dbReference>
<dbReference type="SUPFAM" id="SSF53850">
    <property type="entry name" value="Periplasmic binding protein-like II"/>
    <property type="match status" value="1"/>
</dbReference>
<keyword evidence="5" id="KW-0808">Transferase</keyword>
<dbReference type="GO" id="GO:0004418">
    <property type="term" value="F:hydroxymethylbilane synthase activity"/>
    <property type="evidence" value="ECO:0007669"/>
    <property type="project" value="UniProtKB-EC"/>
</dbReference>
<dbReference type="HAMAP" id="MF_00260">
    <property type="entry name" value="Porphobil_deam"/>
    <property type="match status" value="1"/>
</dbReference>
<gene>
    <name evidence="8" type="ORF">OFUS_LOCUS21504</name>
</gene>
<dbReference type="Proteomes" id="UP000749559">
    <property type="component" value="Unassembled WGS sequence"/>
</dbReference>
<dbReference type="EC" id="2.5.1.61" evidence="4"/>
<reference evidence="8" key="1">
    <citation type="submission" date="2022-03" db="EMBL/GenBank/DDBJ databases">
        <authorList>
            <person name="Martin C."/>
        </authorList>
    </citation>
    <scope>NUCLEOTIDE SEQUENCE</scope>
</reference>
<dbReference type="PROSITE" id="PS00533">
    <property type="entry name" value="PORPHOBILINOGEN_DEAM"/>
    <property type="match status" value="1"/>
</dbReference>
<dbReference type="InterPro" id="IPR036803">
    <property type="entry name" value="Porphobilinogen_deaminase_C_sf"/>
</dbReference>
<dbReference type="FunFam" id="3.40.190.10:FF:000260">
    <property type="entry name" value="Porphobilinogen deaminase"/>
    <property type="match status" value="1"/>
</dbReference>
<dbReference type="Pfam" id="PF03900">
    <property type="entry name" value="Porphobil_deamC"/>
    <property type="match status" value="1"/>
</dbReference>
<proteinExistence type="inferred from homology"/>
<evidence type="ECO:0000256" key="6">
    <source>
        <dbReference type="ARBA" id="ARBA00023244"/>
    </source>
</evidence>
<dbReference type="InterPro" id="IPR022418">
    <property type="entry name" value="Porphobilinogen_deaminase_C"/>
</dbReference>
<dbReference type="UniPathway" id="UPA00251">
    <property type="reaction ID" value="UER00319"/>
</dbReference>
<evidence type="ECO:0000256" key="3">
    <source>
        <dbReference type="ARBA" id="ARBA00005638"/>
    </source>
</evidence>
<name>A0A8J1TZ51_OWEFU</name>
<dbReference type="SUPFAM" id="SSF54782">
    <property type="entry name" value="Porphobilinogen deaminase (hydroxymethylbilane synthase), C-terminal domain"/>
    <property type="match status" value="1"/>
</dbReference>
<dbReference type="InterPro" id="IPR022417">
    <property type="entry name" value="Porphobilin_deaminase_N"/>
</dbReference>
<evidence type="ECO:0000256" key="5">
    <source>
        <dbReference type="ARBA" id="ARBA00022679"/>
    </source>
</evidence>
<dbReference type="Pfam" id="PF01379">
    <property type="entry name" value="Porphobil_deam"/>
    <property type="match status" value="1"/>
</dbReference>
<dbReference type="PANTHER" id="PTHR11557">
    <property type="entry name" value="PORPHOBILINOGEN DEAMINASE"/>
    <property type="match status" value="1"/>
</dbReference>
<organism evidence="8 9">
    <name type="scientific">Owenia fusiformis</name>
    <name type="common">Polychaete worm</name>
    <dbReference type="NCBI Taxonomy" id="6347"/>
    <lineage>
        <taxon>Eukaryota</taxon>
        <taxon>Metazoa</taxon>
        <taxon>Spiralia</taxon>
        <taxon>Lophotrochozoa</taxon>
        <taxon>Annelida</taxon>
        <taxon>Polychaeta</taxon>
        <taxon>Sedentaria</taxon>
        <taxon>Canalipalpata</taxon>
        <taxon>Sabellida</taxon>
        <taxon>Oweniida</taxon>
        <taxon>Oweniidae</taxon>
        <taxon>Owenia</taxon>
    </lineage>
</organism>
<dbReference type="Gene3D" id="3.40.190.10">
    <property type="entry name" value="Periplasmic binding protein-like II"/>
    <property type="match status" value="2"/>
</dbReference>
<dbReference type="GO" id="GO:0005737">
    <property type="term" value="C:cytoplasm"/>
    <property type="evidence" value="ECO:0007669"/>
    <property type="project" value="TreeGrafter"/>
</dbReference>
<sequence length="370" mass="40732">MTEEGRIVRVGSRKSQLALIQTHGVVAKLKTFFPNITFQIISMSTTGDKVLDKALSKIGEKSLFTKELEYALEDKRVDFVVHSLKDLPTTLPPGMVIGAVCKRDNPHDAIMLHPKHKGKTLADLPKDSVIGTSSLRRASQLRRKYPHLKYSDIRGNLNTRKKKLDEADNYDAIVLAVAGLERMGWSDRIDQILLPDECMYSVSQGAVAVECRDGDLETIRLLSKLHHFETVIRVVAERAFLRTLEGGCSVPVAIHTEIIDDNLFMKGGVFSIDGTESVIMKQDTSIASNDEPPTKKLSPTSPKQYSSIVAEGEDQDVLNACEKLGMELAQKVGKAGGRDILAAARKETDAAILAQQQAPFLKQDTPKVVS</sequence>
<dbReference type="PANTHER" id="PTHR11557:SF0">
    <property type="entry name" value="PORPHOBILINOGEN DEAMINASE"/>
    <property type="match status" value="1"/>
</dbReference>
<dbReference type="Gene3D" id="3.30.160.40">
    <property type="entry name" value="Porphobilinogen deaminase, C-terminal domain"/>
    <property type="match status" value="1"/>
</dbReference>
<protein>
    <recommendedName>
        <fullName evidence="4">hydroxymethylbilane synthase</fullName>
        <ecNumber evidence="4">2.5.1.61</ecNumber>
    </recommendedName>
    <alternativeName>
        <fullName evidence="7">Hydroxymethylbilane synthase</fullName>
    </alternativeName>
</protein>
<evidence type="ECO:0000256" key="7">
    <source>
        <dbReference type="ARBA" id="ARBA00033064"/>
    </source>
</evidence>
<evidence type="ECO:0000256" key="2">
    <source>
        <dbReference type="ARBA" id="ARBA00004735"/>
    </source>
</evidence>
<comment type="caution">
    <text evidence="8">The sequence shown here is derived from an EMBL/GenBank/DDBJ whole genome shotgun (WGS) entry which is preliminary data.</text>
</comment>
<dbReference type="PRINTS" id="PR00151">
    <property type="entry name" value="PORPHBDMNASE"/>
</dbReference>
<dbReference type="EMBL" id="CAIIXF020000010">
    <property type="protein sequence ID" value="CAH1797169.1"/>
    <property type="molecule type" value="Genomic_DNA"/>
</dbReference>
<dbReference type="OrthoDB" id="564646at2759"/>
<dbReference type="CDD" id="cd13645">
    <property type="entry name" value="PBP2_HuPBGD_like"/>
    <property type="match status" value="1"/>
</dbReference>
<evidence type="ECO:0000256" key="4">
    <source>
        <dbReference type="ARBA" id="ARBA00012655"/>
    </source>
</evidence>
<comment type="cofactor">
    <cofactor evidence="1">
        <name>dipyrromethane</name>
        <dbReference type="ChEBI" id="CHEBI:60342"/>
    </cofactor>
</comment>
<dbReference type="NCBIfam" id="TIGR00212">
    <property type="entry name" value="hemC"/>
    <property type="match status" value="1"/>
</dbReference>
<dbReference type="AlphaFoldDB" id="A0A8J1TZ51"/>
<dbReference type="FunFam" id="3.40.190.10:FF:000005">
    <property type="entry name" value="Porphobilinogen deaminase"/>
    <property type="match status" value="1"/>
</dbReference>
<dbReference type="GO" id="GO:0006782">
    <property type="term" value="P:protoporphyrinogen IX biosynthetic process"/>
    <property type="evidence" value="ECO:0007669"/>
    <property type="project" value="UniProtKB-UniPathway"/>
</dbReference>
<keyword evidence="6" id="KW-0627">Porphyrin biosynthesis</keyword>
<comment type="pathway">
    <text evidence="2">Porphyrin-containing compound metabolism; protoporphyrin-IX biosynthesis; coproporphyrinogen-III from 5-aminolevulinate: step 2/4.</text>
</comment>
<evidence type="ECO:0000256" key="1">
    <source>
        <dbReference type="ARBA" id="ARBA00001916"/>
    </source>
</evidence>
<evidence type="ECO:0000313" key="8">
    <source>
        <dbReference type="EMBL" id="CAH1797169.1"/>
    </source>
</evidence>
<dbReference type="PIRSF" id="PIRSF001438">
    <property type="entry name" value="4pyrrol_synth_OHMeBilane_synth"/>
    <property type="match status" value="1"/>
</dbReference>
<dbReference type="InterPro" id="IPR000860">
    <property type="entry name" value="HemC"/>
</dbReference>
<keyword evidence="9" id="KW-1185">Reference proteome</keyword>
<comment type="similarity">
    <text evidence="3">Belongs to the HMBS family.</text>
</comment>
<evidence type="ECO:0000313" key="9">
    <source>
        <dbReference type="Proteomes" id="UP000749559"/>
    </source>
</evidence>